<sequence length="72" mass="8375">MKAKIQNIGLAAYAKLRGHRLIEVLEHGFVFDMPDDYCQQAMDIEYANSESCRHDTEVCNLRDIQRTVRSCR</sequence>
<dbReference type="EMBL" id="JABVCQ010000007">
    <property type="protein sequence ID" value="MBB1125551.1"/>
    <property type="molecule type" value="Genomic_DNA"/>
</dbReference>
<reference evidence="1 2" key="1">
    <citation type="journal article" date="2020" name="Arch. Microbiol.">
        <title>The genome sequence of the giant phototrophic gammaproteobacterium Thiospirillum jenense gives insight into its physiological properties and phylogenetic relationships.</title>
        <authorList>
            <person name="Imhoff J.F."/>
            <person name="Meyer T.E."/>
            <person name="Kyndt J.A."/>
        </authorList>
    </citation>
    <scope>NUCLEOTIDE SEQUENCE [LARGE SCALE GENOMIC DNA]</scope>
    <source>
        <strain evidence="1 2">DSM 216</strain>
    </source>
</reference>
<evidence type="ECO:0000313" key="2">
    <source>
        <dbReference type="Proteomes" id="UP000548632"/>
    </source>
</evidence>
<keyword evidence="2" id="KW-1185">Reference proteome</keyword>
<dbReference type="RefSeq" id="WP_182583010.1">
    <property type="nucleotide sequence ID" value="NZ_JABVCQ010000007.1"/>
</dbReference>
<name>A0A839H901_9GAMM</name>
<comment type="caution">
    <text evidence="1">The sequence shown here is derived from an EMBL/GenBank/DDBJ whole genome shotgun (WGS) entry which is preliminary data.</text>
</comment>
<accession>A0A839H901</accession>
<dbReference type="Proteomes" id="UP000548632">
    <property type="component" value="Unassembled WGS sequence"/>
</dbReference>
<gene>
    <name evidence="1" type="ORF">HUK38_04805</name>
</gene>
<evidence type="ECO:0000313" key="1">
    <source>
        <dbReference type="EMBL" id="MBB1125551.1"/>
    </source>
</evidence>
<protein>
    <submittedName>
        <fullName evidence="1">Uncharacterized protein</fullName>
    </submittedName>
</protein>
<organism evidence="1 2">
    <name type="scientific">Thiospirillum jenense</name>
    <dbReference type="NCBI Taxonomy" id="1653858"/>
    <lineage>
        <taxon>Bacteria</taxon>
        <taxon>Pseudomonadati</taxon>
        <taxon>Pseudomonadota</taxon>
        <taxon>Gammaproteobacteria</taxon>
        <taxon>Chromatiales</taxon>
        <taxon>Chromatiaceae</taxon>
        <taxon>Thiospirillum</taxon>
    </lineage>
</organism>
<dbReference type="AlphaFoldDB" id="A0A839H901"/>
<proteinExistence type="predicted"/>